<dbReference type="EMBL" id="CM037617">
    <property type="protein sequence ID" value="KAH8004879.1"/>
    <property type="molecule type" value="Genomic_DNA"/>
</dbReference>
<comment type="caution">
    <text evidence="1">The sequence shown here is derived from an EMBL/GenBank/DDBJ whole genome shotgun (WGS) entry which is preliminary data.</text>
</comment>
<keyword evidence="2" id="KW-1185">Reference proteome</keyword>
<reference evidence="1" key="1">
    <citation type="submission" date="2021-08" db="EMBL/GenBank/DDBJ databases">
        <title>The first chromosome-level gecko genome reveals the dynamic sex chromosomes of Neotropical dwarf geckos (Sphaerodactylidae: Sphaerodactylus).</title>
        <authorList>
            <person name="Pinto B.J."/>
            <person name="Keating S.E."/>
            <person name="Gamble T."/>
        </authorList>
    </citation>
    <scope>NUCLEOTIDE SEQUENCE</scope>
    <source>
        <strain evidence="1">TG3544</strain>
    </source>
</reference>
<evidence type="ECO:0000313" key="1">
    <source>
        <dbReference type="EMBL" id="KAH8004879.1"/>
    </source>
</evidence>
<proteinExistence type="predicted"/>
<dbReference type="Proteomes" id="UP000827872">
    <property type="component" value="Linkage Group LG04"/>
</dbReference>
<organism evidence="1 2">
    <name type="scientific">Sphaerodactylus townsendi</name>
    <dbReference type="NCBI Taxonomy" id="933632"/>
    <lineage>
        <taxon>Eukaryota</taxon>
        <taxon>Metazoa</taxon>
        <taxon>Chordata</taxon>
        <taxon>Craniata</taxon>
        <taxon>Vertebrata</taxon>
        <taxon>Euteleostomi</taxon>
        <taxon>Lepidosauria</taxon>
        <taxon>Squamata</taxon>
        <taxon>Bifurcata</taxon>
        <taxon>Gekkota</taxon>
        <taxon>Sphaerodactylidae</taxon>
        <taxon>Sphaerodactylus</taxon>
    </lineage>
</organism>
<accession>A0ACB8FHW1</accession>
<sequence>MESYTFEAQIDDIMLYGTFVKPCCALACEKFEKCSSKKYKPDDIWTIWCNKPVCELHRYCDVIKIYTFWPFLFERRRNLNEKFNGDLSGTHFCELTLEGLSEMETLEDVTDLAKRFANVPHFIKGLFKIGNEIDSRVFNIADAFEWLRYAEDIGILQKLEALGNYCWPFLEAFFAAYKHYISKVVLEDYNLVEEFESHHCENCIKKSNDMKKRGNEEFAKENFDVAITSYTKAIELWPENHFLYGNRALCFLRTGQYKKALGDGKRSIILKPSWPKGHYRYCDALTLLGEHRKALEANERGQELCSESPEGIKDLIQQHEKLKKQMEDIRGVEQHKYRIKKTVFQKNSSESASVSNQQSKKSIEKKMQFDNCNHFHQKKHIKVSVDAPKKEHKDWFPDLGPSENIGKSRSRMSDSEKMCGLLNSKADCESHVDKKDTPCSSTHQVDRMLSVEKLKTYVKDGCTALMDHRFHSAEQLFAQLLNSLDPLQLQPLSLGIVDYVVIVYGYATSLLGIGQPEELVKAEDHFNKIIENYQKVRFNCLAHYGIGKVYLRQNRFSEALDQFMKSKFMVGYKIVPGVLTWPTTSEVIEETRVERLQVMLEDHIEECKFPPNPDAVCRNQQCQARKIKIYFSDPDFKGFIRVTCCEQCIVEFHVSCWKRLKSTKFNDKNDKDFLQQVCFTPDCRGLISKIIVFSSSGLIKCEFEHKIKSKKLPRPIVKQKCSSSRNLKVKHEKKLRRKFMKETALNSTKDTSDKYQQGNIVPKHDTHKGTVQKWLTGDTVLQLIIQNTEKIKAGVHDIFKLLNELLSWWAISKEEYAMYTASSASPSEIMEELINHLIWKKNRVKTRIFIHVLSEFEEIDSKLHEWMIHLNRKSLEASEIFFSRYAHSVLQLDFSHVMVQWNETYGIKLGSILSCSPQDYDDEILNFICNSAVIQLRCFIWLLEDNRETLPSLCPYLDEYFDKMDNPFTVLKKQETETTSNNGIKVKNRNRKKPKESRAISVLSGGVGTTTREEDNIFSEENAL</sequence>
<name>A0ACB8FHW1_9SAUR</name>
<gene>
    <name evidence="1" type="ORF">K3G42_020596</name>
</gene>
<protein>
    <submittedName>
        <fullName evidence="1">Uncharacterized protein</fullName>
    </submittedName>
</protein>
<evidence type="ECO:0000313" key="2">
    <source>
        <dbReference type="Proteomes" id="UP000827872"/>
    </source>
</evidence>